<evidence type="ECO:0000313" key="2">
    <source>
        <dbReference type="Proteomes" id="UP000095472"/>
    </source>
</evidence>
<proteinExistence type="predicted"/>
<name>A0ACD5H1P6_9CYAN</name>
<keyword evidence="2" id="KW-1185">Reference proteome</keyword>
<dbReference type="Proteomes" id="UP000095472">
    <property type="component" value="Chromosome"/>
</dbReference>
<accession>A0ACD5H1P6</accession>
<reference evidence="1 2" key="1">
    <citation type="journal article" date="2016" name="Genome Announc.">
        <title>Draft Genome Sequence of the Thermotolerant Cyanobacterium Desertifilum sp. IPPAS B-1220.</title>
        <authorList>
            <person name="Mironov K.S."/>
            <person name="Sinetova M.A."/>
            <person name="Bolatkhan K."/>
            <person name="Zayadan B.K."/>
            <person name="Ustinova V.V."/>
            <person name="Kupriyanova E.V."/>
            <person name="Skrypnik A.N."/>
            <person name="Gogoleva N.E."/>
            <person name="Gogolev Y.V."/>
            <person name="Los D.A."/>
        </authorList>
    </citation>
    <scope>NUCLEOTIDE SEQUENCE [LARGE SCALE GENOMIC DNA]</scope>
    <source>
        <strain evidence="1 2">IPPAS B-1220</strain>
    </source>
</reference>
<gene>
    <name evidence="1" type="ORF">BH720_016405</name>
</gene>
<organism evidence="1 2">
    <name type="scientific">Desertifilum tharense IPPAS B-1220</name>
    <dbReference type="NCBI Taxonomy" id="1781255"/>
    <lineage>
        <taxon>Bacteria</taxon>
        <taxon>Bacillati</taxon>
        <taxon>Cyanobacteriota</taxon>
        <taxon>Cyanophyceae</taxon>
        <taxon>Desertifilales</taxon>
        <taxon>Desertifilaceae</taxon>
        <taxon>Desertifilum</taxon>
    </lineage>
</organism>
<evidence type="ECO:0000313" key="1">
    <source>
        <dbReference type="EMBL" id="XPM66694.1"/>
    </source>
</evidence>
<protein>
    <submittedName>
        <fullName evidence="1">MATE family efflux transporter</fullName>
    </submittedName>
</protein>
<sequence length="104" mass="10791">MGVLFAVESGLFTATAYLMGALGTIPLAAHQIAIQTAAITFMVPVGISIATTMRVGLLIGQANPQGAKRAGYVGIGLGTLFMGITYRDLLAISSADCRNLPRYS</sequence>
<dbReference type="EMBL" id="CP182909">
    <property type="protein sequence ID" value="XPM66694.1"/>
    <property type="molecule type" value="Genomic_DNA"/>
</dbReference>